<name>A0ABN3EKY3_9ACTN</name>
<sequence length="65" mass="7301">MASDLRRWDFPRFEVHDRENIRKMRSCHAAATVRAAEIRTPPDVDAQSKPVLGSFPANLGARPGQ</sequence>
<proteinExistence type="predicted"/>
<gene>
    <name evidence="2" type="ORF">GCM10010430_51800</name>
</gene>
<evidence type="ECO:0000313" key="2">
    <source>
        <dbReference type="EMBL" id="GAA2261250.1"/>
    </source>
</evidence>
<reference evidence="2 3" key="1">
    <citation type="journal article" date="2019" name="Int. J. Syst. Evol. Microbiol.">
        <title>The Global Catalogue of Microorganisms (GCM) 10K type strain sequencing project: providing services to taxonomists for standard genome sequencing and annotation.</title>
        <authorList>
            <consortium name="The Broad Institute Genomics Platform"/>
            <consortium name="The Broad Institute Genome Sequencing Center for Infectious Disease"/>
            <person name="Wu L."/>
            <person name="Ma J."/>
        </authorList>
    </citation>
    <scope>NUCLEOTIDE SEQUENCE [LARGE SCALE GENOMIC DNA]</scope>
    <source>
        <strain evidence="2 3">JCM 7356</strain>
    </source>
</reference>
<evidence type="ECO:0000256" key="1">
    <source>
        <dbReference type="SAM" id="MobiDB-lite"/>
    </source>
</evidence>
<feature type="region of interest" description="Disordered" evidence="1">
    <location>
        <begin position="41"/>
        <end position="65"/>
    </location>
</feature>
<evidence type="ECO:0000313" key="3">
    <source>
        <dbReference type="Proteomes" id="UP001500305"/>
    </source>
</evidence>
<keyword evidence="3" id="KW-1185">Reference proteome</keyword>
<dbReference type="Proteomes" id="UP001500305">
    <property type="component" value="Unassembled WGS sequence"/>
</dbReference>
<comment type="caution">
    <text evidence="2">The sequence shown here is derived from an EMBL/GenBank/DDBJ whole genome shotgun (WGS) entry which is preliminary data.</text>
</comment>
<accession>A0ABN3EKY3</accession>
<organism evidence="2 3">
    <name type="scientific">Kitasatospora cystarginea</name>
    <dbReference type="NCBI Taxonomy" id="58350"/>
    <lineage>
        <taxon>Bacteria</taxon>
        <taxon>Bacillati</taxon>
        <taxon>Actinomycetota</taxon>
        <taxon>Actinomycetes</taxon>
        <taxon>Kitasatosporales</taxon>
        <taxon>Streptomycetaceae</taxon>
        <taxon>Kitasatospora</taxon>
    </lineage>
</organism>
<dbReference type="EMBL" id="BAAATR010000026">
    <property type="protein sequence ID" value="GAA2261250.1"/>
    <property type="molecule type" value="Genomic_DNA"/>
</dbReference>
<protein>
    <submittedName>
        <fullName evidence="2">Uncharacterized protein</fullName>
    </submittedName>
</protein>